<keyword evidence="1" id="KW-0732">Signal</keyword>
<keyword evidence="3" id="KW-1185">Reference proteome</keyword>
<organism evidence="2 3">
    <name type="scientific">Actinomadura chibensis</name>
    <dbReference type="NCBI Taxonomy" id="392828"/>
    <lineage>
        <taxon>Bacteria</taxon>
        <taxon>Bacillati</taxon>
        <taxon>Actinomycetota</taxon>
        <taxon>Actinomycetes</taxon>
        <taxon>Streptosporangiales</taxon>
        <taxon>Thermomonosporaceae</taxon>
        <taxon>Actinomadura</taxon>
    </lineage>
</organism>
<sequence>MMIKRRTLLKGMAAAPAVLALGSALDGTGALAGPSPRTSLLDVTYPPKDDFGLIFMDKPLDRDIKWADLIKALKRTLPSRSVDQVLDSANRHGTDGGLPDSPPRADHWFWQDGDRNDDNWVPQGLTTSADYHQDGKYNGREVQLASWYSRHATNKGVRVSFVDMTDPSKPAYRHVLLVEPTGSVLTPDFKAIKIHAGGIMWYGDLLYVADTYNGLRVFDMKDLLAVTSTGDQDKIGRQPDGTYQAHNYAFVLPQSAGYNSIVHDQPEVQYSWISLDRTSTPDSVVIGEFMEEPDRASRLFKWDIDATTRRLKETSGVAEPSFAAVVDIDRMQGGTCIKGKFYLVRSNTNNAPGDLLTWKPGSYVQYPITLPPYPEDVSYDVNKDWLWCHTETNDARQVFALKVSQIP</sequence>
<reference evidence="2 3" key="1">
    <citation type="submission" date="2019-08" db="EMBL/GenBank/DDBJ databases">
        <title>Actinomadura sp. nov. CYP1-5 isolated from mountain soil.</title>
        <authorList>
            <person name="Songsumanus A."/>
            <person name="Kuncharoen N."/>
            <person name="Kudo T."/>
            <person name="Yuki M."/>
            <person name="Igarashi Y."/>
            <person name="Tanasupawat S."/>
        </authorList>
    </citation>
    <scope>NUCLEOTIDE SEQUENCE [LARGE SCALE GENOMIC DNA]</scope>
    <source>
        <strain evidence="2 3">JCM 14158</strain>
    </source>
</reference>
<gene>
    <name evidence="2" type="ORF">FXF69_29570</name>
</gene>
<dbReference type="STRING" id="1220554.GCA_001552135_04009"/>
<comment type="caution">
    <text evidence="2">The sequence shown here is derived from an EMBL/GenBank/DDBJ whole genome shotgun (WGS) entry which is preliminary data.</text>
</comment>
<evidence type="ECO:0000313" key="2">
    <source>
        <dbReference type="EMBL" id="TYB42916.1"/>
    </source>
</evidence>
<feature type="signal peptide" evidence="1">
    <location>
        <begin position="1"/>
        <end position="32"/>
    </location>
</feature>
<evidence type="ECO:0008006" key="4">
    <source>
        <dbReference type="Google" id="ProtNLM"/>
    </source>
</evidence>
<name>A0A5D0NES4_9ACTN</name>
<dbReference type="InterPro" id="IPR006311">
    <property type="entry name" value="TAT_signal"/>
</dbReference>
<dbReference type="PROSITE" id="PS51318">
    <property type="entry name" value="TAT"/>
    <property type="match status" value="1"/>
</dbReference>
<dbReference type="EMBL" id="VSFG01000007">
    <property type="protein sequence ID" value="TYB42916.1"/>
    <property type="molecule type" value="Genomic_DNA"/>
</dbReference>
<protein>
    <recommendedName>
        <fullName evidence="4">Secreted protein</fullName>
    </recommendedName>
</protein>
<dbReference type="AlphaFoldDB" id="A0A5D0NES4"/>
<evidence type="ECO:0000256" key="1">
    <source>
        <dbReference type="SAM" id="SignalP"/>
    </source>
</evidence>
<feature type="chain" id="PRO_5022716257" description="Secreted protein" evidence="1">
    <location>
        <begin position="33"/>
        <end position="407"/>
    </location>
</feature>
<dbReference type="Proteomes" id="UP000323380">
    <property type="component" value="Unassembled WGS sequence"/>
</dbReference>
<proteinExistence type="predicted"/>
<accession>A0A5D0NES4</accession>
<evidence type="ECO:0000313" key="3">
    <source>
        <dbReference type="Proteomes" id="UP000323380"/>
    </source>
</evidence>
<dbReference type="RefSeq" id="WP_148344612.1">
    <property type="nucleotide sequence ID" value="NZ_VSFG01000007.1"/>
</dbReference>